<sequence length="275" mass="31185">MDENSNNTPLDGTIVKENNQVNIAGEEAIAEVEKKKTKGNKGLMVIIFILFFAVIAMGTYIFIKEGYFTEKNPTNTIEEEEEKKEEETVKEPELVKFQGEYLTTEIPQGWSIKEFKNGEESDMVTEGVQYSGLTKFEISHESKNIFRLEILDGVGSVGCSQIVLFKDSPEDFEEKQNQQNEEIGIQANVLDYTDTKYSEISLFGTELRRVETKVFYDTDRSTNTFEAQCESNWLVLKGLEEVSPVPLFNVWISQDASEEELTALDSILGSLDFAK</sequence>
<evidence type="ECO:0000313" key="3">
    <source>
        <dbReference type="Proteomes" id="UP000545876"/>
    </source>
</evidence>
<keyword evidence="1" id="KW-1133">Transmembrane helix</keyword>
<dbReference type="EMBL" id="JAAZBX010000002">
    <property type="protein sequence ID" value="NLD25223.1"/>
    <property type="molecule type" value="Genomic_DNA"/>
</dbReference>
<gene>
    <name evidence="2" type="ORF">GX656_01095</name>
</gene>
<dbReference type="AlphaFoldDB" id="A0A847D175"/>
<protein>
    <submittedName>
        <fullName evidence="2">Uncharacterized protein</fullName>
    </submittedName>
</protein>
<evidence type="ECO:0000256" key="1">
    <source>
        <dbReference type="SAM" id="Phobius"/>
    </source>
</evidence>
<accession>A0A847D175</accession>
<dbReference type="Proteomes" id="UP000545876">
    <property type="component" value="Unassembled WGS sequence"/>
</dbReference>
<comment type="caution">
    <text evidence="2">The sequence shown here is derived from an EMBL/GenBank/DDBJ whole genome shotgun (WGS) entry which is preliminary data.</text>
</comment>
<reference evidence="2 3" key="1">
    <citation type="journal article" date="2020" name="Biotechnol. Biofuels">
        <title>New insights from the biogas microbiome by comprehensive genome-resolved metagenomics of nearly 1600 species originating from multiple anaerobic digesters.</title>
        <authorList>
            <person name="Campanaro S."/>
            <person name="Treu L."/>
            <person name="Rodriguez-R L.M."/>
            <person name="Kovalovszki A."/>
            <person name="Ziels R.M."/>
            <person name="Maus I."/>
            <person name="Zhu X."/>
            <person name="Kougias P.G."/>
            <person name="Basile A."/>
            <person name="Luo G."/>
            <person name="Schluter A."/>
            <person name="Konstantinidis K.T."/>
            <person name="Angelidaki I."/>
        </authorList>
    </citation>
    <scope>NUCLEOTIDE SEQUENCE [LARGE SCALE GENOMIC DNA]</scope>
    <source>
        <strain evidence="2">AS06rmzACSIP_65</strain>
    </source>
</reference>
<keyword evidence="1" id="KW-0812">Transmembrane</keyword>
<organism evidence="2 3">
    <name type="scientific">Candidatus Dojkabacteria bacterium</name>
    <dbReference type="NCBI Taxonomy" id="2099670"/>
    <lineage>
        <taxon>Bacteria</taxon>
        <taxon>Candidatus Dojkabacteria</taxon>
    </lineage>
</organism>
<proteinExistence type="predicted"/>
<keyword evidence="1" id="KW-0472">Membrane</keyword>
<name>A0A847D175_9BACT</name>
<feature type="transmembrane region" description="Helical" evidence="1">
    <location>
        <begin position="43"/>
        <end position="63"/>
    </location>
</feature>
<evidence type="ECO:0000313" key="2">
    <source>
        <dbReference type="EMBL" id="NLD25223.1"/>
    </source>
</evidence>